<dbReference type="InterPro" id="IPR017853">
    <property type="entry name" value="GH"/>
</dbReference>
<dbReference type="Gene3D" id="3.20.20.80">
    <property type="entry name" value="Glycosidases"/>
    <property type="match status" value="1"/>
</dbReference>
<sequence length="506" mass="56965">MRKYYKQNRLLFTILPVFIIFSLLPWGEVKSLPKAMSVSSSLPPAIPSNPSASEEAKQLLSNLMNLRGKGILSGQHDYLESPDELVHKLKNTSGQNAVLHGYELGAINNQPEGTIAEQRQAVIDSAIEWHQEGGIVAVTFHQSLPGTSPEWSNVNRSLSQEKFNAYVTPGTAQYKSLISDLDEIAGYLGQLRDAGVPVLWRPYHEMNGGWFWWGKKDNFSALWNIVYDRFVNTHKLNNLLWVWNPNAPNEWADPYAAYYPGADKLDVLAADIYNNDYKQSYYEDLLALAEGKPIGIGESGQLPNPDVLTEKQNKWVYMMTWGKLLTENNTLQSIKSFMNDSFIVSREDYVLTTGGPSMAPVTPVTPTGLTGEYYNNTDLEGEAVLIRDDRKIDFNWHGASPASEINEDHFSVRWKGKLKPKFSEKYMISASSDDGVRVWIDGKLIIDNWKNQSATLHKGSISLTAGTLYDIQIEYYENEGDANLRLLWESSSQKQQVIPQGALFLP</sequence>
<dbReference type="PRINTS" id="PR00739">
    <property type="entry name" value="GLHYDRLASE26"/>
</dbReference>
<dbReference type="RefSeq" id="WP_060625065.1">
    <property type="nucleotide sequence ID" value="NZ_LCZJ02000030.1"/>
</dbReference>
<evidence type="ECO:0000256" key="1">
    <source>
        <dbReference type="ARBA" id="ARBA00007754"/>
    </source>
</evidence>
<dbReference type="AlphaFoldDB" id="A0A0W1AUV3"/>
<feature type="domain" description="PA14" evidence="6">
    <location>
        <begin position="364"/>
        <end position="502"/>
    </location>
</feature>
<reference evidence="7 8" key="1">
    <citation type="journal article" date="2015" name="Int. Biodeterior. Biodegradation">
        <title>Physiological and genetic screening methods for the isolation of methyl tert-butyl ether-degrading bacteria for bioremediation purposes.</title>
        <authorList>
            <person name="Guisado I.M."/>
            <person name="Purswani J."/>
            <person name="Gonzalez Lopez J."/>
            <person name="Pozo C."/>
        </authorList>
    </citation>
    <scope>NUCLEOTIDE SEQUENCE [LARGE SCALE GENOMIC DNA]</scope>
    <source>
        <strain evidence="7 8">SH7</strain>
    </source>
</reference>
<feature type="active site" description="Proton donor" evidence="4">
    <location>
        <position position="205"/>
    </location>
</feature>
<protein>
    <submittedName>
        <fullName evidence="7">Glycosyl hydrolase</fullName>
    </submittedName>
</protein>
<evidence type="ECO:0000259" key="5">
    <source>
        <dbReference type="PROSITE" id="PS51764"/>
    </source>
</evidence>
<dbReference type="Pfam" id="PF02156">
    <property type="entry name" value="Glyco_hydro_26"/>
    <property type="match status" value="1"/>
</dbReference>
<gene>
    <name evidence="7" type="ORF">UQ64_21820</name>
</gene>
<evidence type="ECO:0000256" key="2">
    <source>
        <dbReference type="ARBA" id="ARBA00022801"/>
    </source>
</evidence>
<accession>A0A0W1AUV3</accession>
<evidence type="ECO:0000313" key="7">
    <source>
        <dbReference type="EMBL" id="KTD85053.1"/>
    </source>
</evidence>
<feature type="active site" description="Nucleophile" evidence="4">
    <location>
        <position position="298"/>
    </location>
</feature>
<proteinExistence type="inferred from homology"/>
<evidence type="ECO:0000256" key="3">
    <source>
        <dbReference type="ARBA" id="ARBA00023295"/>
    </source>
</evidence>
<dbReference type="SUPFAM" id="SSF51445">
    <property type="entry name" value="(Trans)glycosidases"/>
    <property type="match status" value="1"/>
</dbReference>
<evidence type="ECO:0000256" key="4">
    <source>
        <dbReference type="PROSITE-ProRule" id="PRU01100"/>
    </source>
</evidence>
<dbReference type="Gene3D" id="3.90.182.10">
    <property type="entry name" value="Toxin - Anthrax Protective Antigen,domain 1"/>
    <property type="match status" value="1"/>
</dbReference>
<dbReference type="GO" id="GO:0016985">
    <property type="term" value="F:mannan endo-1,4-beta-mannosidase activity"/>
    <property type="evidence" value="ECO:0007669"/>
    <property type="project" value="InterPro"/>
</dbReference>
<keyword evidence="3 4" id="KW-0326">Glycosidase</keyword>
<dbReference type="SMART" id="SM00758">
    <property type="entry name" value="PA14"/>
    <property type="match status" value="1"/>
</dbReference>
<comment type="similarity">
    <text evidence="1 4">Belongs to the glycosyl hydrolase 26 family.</text>
</comment>
<dbReference type="InterPro" id="IPR022790">
    <property type="entry name" value="GH26_dom"/>
</dbReference>
<feature type="domain" description="GH26" evidence="5">
    <location>
        <begin position="54"/>
        <end position="347"/>
    </location>
</feature>
<dbReference type="GO" id="GO:0006080">
    <property type="term" value="P:substituted mannan metabolic process"/>
    <property type="evidence" value="ECO:0007669"/>
    <property type="project" value="InterPro"/>
</dbReference>
<evidence type="ECO:0000259" key="6">
    <source>
        <dbReference type="PROSITE" id="PS51820"/>
    </source>
</evidence>
<keyword evidence="8" id="KW-1185">Reference proteome</keyword>
<evidence type="ECO:0000313" key="8">
    <source>
        <dbReference type="Proteomes" id="UP000054709"/>
    </source>
</evidence>
<dbReference type="InterPro" id="IPR037524">
    <property type="entry name" value="PA14/GLEYA"/>
</dbReference>
<dbReference type="PROSITE" id="PS51820">
    <property type="entry name" value="PA14"/>
    <property type="match status" value="1"/>
</dbReference>
<dbReference type="PANTHER" id="PTHR40079">
    <property type="entry name" value="MANNAN ENDO-1,4-BETA-MANNOSIDASE E-RELATED"/>
    <property type="match status" value="1"/>
</dbReference>
<name>A0A0W1AUV3_9BACL</name>
<dbReference type="Proteomes" id="UP000054709">
    <property type="component" value="Unassembled WGS sequence"/>
</dbReference>
<dbReference type="PROSITE" id="PS51764">
    <property type="entry name" value="GH26"/>
    <property type="match status" value="1"/>
</dbReference>
<dbReference type="InterPro" id="IPR000805">
    <property type="entry name" value="Glyco_hydro_26"/>
</dbReference>
<comment type="caution">
    <text evidence="7">The sequence shown here is derived from an EMBL/GenBank/DDBJ whole genome shotgun (WGS) entry which is preliminary data.</text>
</comment>
<dbReference type="SUPFAM" id="SSF56988">
    <property type="entry name" value="Anthrax protective antigen"/>
    <property type="match status" value="1"/>
</dbReference>
<organism evidence="7 8">
    <name type="scientific">Paenibacillus etheri</name>
    <dbReference type="NCBI Taxonomy" id="1306852"/>
    <lineage>
        <taxon>Bacteria</taxon>
        <taxon>Bacillati</taxon>
        <taxon>Bacillota</taxon>
        <taxon>Bacilli</taxon>
        <taxon>Bacillales</taxon>
        <taxon>Paenibacillaceae</taxon>
        <taxon>Paenibacillus</taxon>
    </lineage>
</organism>
<dbReference type="InterPro" id="IPR011658">
    <property type="entry name" value="PA14_dom"/>
</dbReference>
<dbReference type="Pfam" id="PF07691">
    <property type="entry name" value="PA14"/>
    <property type="match status" value="1"/>
</dbReference>
<dbReference type="PANTHER" id="PTHR40079:SF4">
    <property type="entry name" value="GH26 DOMAIN-CONTAINING PROTEIN-RELATED"/>
    <property type="match status" value="1"/>
</dbReference>
<keyword evidence="2 4" id="KW-0378">Hydrolase</keyword>
<dbReference type="EMBL" id="LCZJ02000030">
    <property type="protein sequence ID" value="KTD85053.1"/>
    <property type="molecule type" value="Genomic_DNA"/>
</dbReference>